<evidence type="ECO:0000313" key="1">
    <source>
        <dbReference type="EnsemblPlants" id="OBART05G27140.1"/>
    </source>
</evidence>
<proteinExistence type="predicted"/>
<dbReference type="Proteomes" id="UP000026960">
    <property type="component" value="Chromosome 5"/>
</dbReference>
<accession>A0A0D3GBA1</accession>
<dbReference type="HOGENOM" id="CLU_1498530_0_0_1"/>
<dbReference type="Gramene" id="OBART05G27140.1">
    <property type="protein sequence ID" value="OBART05G27140.1"/>
    <property type="gene ID" value="OBART05G27140"/>
</dbReference>
<reference evidence="1" key="1">
    <citation type="journal article" date="2009" name="Rice">
        <title>De Novo Next Generation Sequencing of Plant Genomes.</title>
        <authorList>
            <person name="Rounsley S."/>
            <person name="Marri P.R."/>
            <person name="Yu Y."/>
            <person name="He R."/>
            <person name="Sisneros N."/>
            <person name="Goicoechea J.L."/>
            <person name="Lee S.J."/>
            <person name="Angelova A."/>
            <person name="Kudrna D."/>
            <person name="Luo M."/>
            <person name="Affourtit J."/>
            <person name="Desany B."/>
            <person name="Knight J."/>
            <person name="Niazi F."/>
            <person name="Egholm M."/>
            <person name="Wing R.A."/>
        </authorList>
    </citation>
    <scope>NUCLEOTIDE SEQUENCE [LARGE SCALE GENOMIC DNA]</scope>
    <source>
        <strain evidence="1">cv. IRGC 105608</strain>
    </source>
</reference>
<sequence length="180" mass="19525">MGREERGVAESHNGAALVATSRFHDPSRQLAGVESVNDMLERDVTSPLASVLVDNPATNPHYTSMNPSLANPVAAGAGAWRARRRCSAIQSGETVQTSCDFVVTGSSRTLHRIQIPSSGMPPRGNGVFEDPSFCFKIKSVQAWWSSILVLVLMQQPESRDGSAKLMRIICFGLCLVQRKV</sequence>
<protein>
    <submittedName>
        <fullName evidence="1">Uncharacterized protein</fullName>
    </submittedName>
</protein>
<dbReference type="AlphaFoldDB" id="A0A0D3GBA1"/>
<keyword evidence="2" id="KW-1185">Reference proteome</keyword>
<dbReference type="STRING" id="65489.A0A0D3GBA1"/>
<dbReference type="EnsemblPlants" id="OBART05G27140.1">
    <property type="protein sequence ID" value="OBART05G27140.1"/>
    <property type="gene ID" value="OBART05G27140"/>
</dbReference>
<organism evidence="1">
    <name type="scientific">Oryza barthii</name>
    <dbReference type="NCBI Taxonomy" id="65489"/>
    <lineage>
        <taxon>Eukaryota</taxon>
        <taxon>Viridiplantae</taxon>
        <taxon>Streptophyta</taxon>
        <taxon>Embryophyta</taxon>
        <taxon>Tracheophyta</taxon>
        <taxon>Spermatophyta</taxon>
        <taxon>Magnoliopsida</taxon>
        <taxon>Liliopsida</taxon>
        <taxon>Poales</taxon>
        <taxon>Poaceae</taxon>
        <taxon>BOP clade</taxon>
        <taxon>Oryzoideae</taxon>
        <taxon>Oryzeae</taxon>
        <taxon>Oryzinae</taxon>
        <taxon>Oryza</taxon>
    </lineage>
</organism>
<evidence type="ECO:0000313" key="2">
    <source>
        <dbReference type="Proteomes" id="UP000026960"/>
    </source>
</evidence>
<dbReference type="PaxDb" id="65489-OBART05G27140.1"/>
<reference evidence="1" key="2">
    <citation type="submission" date="2015-03" db="UniProtKB">
        <authorList>
            <consortium name="EnsemblPlants"/>
        </authorList>
    </citation>
    <scope>IDENTIFICATION</scope>
</reference>
<name>A0A0D3GBA1_9ORYZ</name>